<dbReference type="Proteomes" id="UP001339911">
    <property type="component" value="Unassembled WGS sequence"/>
</dbReference>
<feature type="transmembrane region" description="Helical" evidence="1">
    <location>
        <begin position="62"/>
        <end position="87"/>
    </location>
</feature>
<feature type="transmembrane region" description="Helical" evidence="1">
    <location>
        <begin position="127"/>
        <end position="145"/>
    </location>
</feature>
<keyword evidence="1" id="KW-0472">Membrane</keyword>
<dbReference type="EMBL" id="JAZGQL010000001">
    <property type="protein sequence ID" value="MEE6305662.1"/>
    <property type="molecule type" value="Genomic_DNA"/>
</dbReference>
<keyword evidence="1" id="KW-1133">Transmembrane helix</keyword>
<comment type="caution">
    <text evidence="2">The sequence shown here is derived from an EMBL/GenBank/DDBJ whole genome shotgun (WGS) entry which is preliminary data.</text>
</comment>
<feature type="transmembrane region" description="Helical" evidence="1">
    <location>
        <begin position="99"/>
        <end position="120"/>
    </location>
</feature>
<name>A0ABU7S6S8_9ACTN</name>
<evidence type="ECO:0000313" key="2">
    <source>
        <dbReference type="EMBL" id="MEE6305662.1"/>
    </source>
</evidence>
<organism evidence="2 3">
    <name type="scientific">Plantactinospora veratri</name>
    <dbReference type="NCBI Taxonomy" id="1436122"/>
    <lineage>
        <taxon>Bacteria</taxon>
        <taxon>Bacillati</taxon>
        <taxon>Actinomycetota</taxon>
        <taxon>Actinomycetes</taxon>
        <taxon>Micromonosporales</taxon>
        <taxon>Micromonosporaceae</taxon>
        <taxon>Plantactinospora</taxon>
    </lineage>
</organism>
<feature type="transmembrane region" description="Helical" evidence="1">
    <location>
        <begin position="32"/>
        <end position="50"/>
    </location>
</feature>
<keyword evidence="1" id="KW-0812">Transmembrane</keyword>
<proteinExistence type="predicted"/>
<evidence type="ECO:0000256" key="1">
    <source>
        <dbReference type="SAM" id="Phobius"/>
    </source>
</evidence>
<keyword evidence="3" id="KW-1185">Reference proteome</keyword>
<accession>A0ABU7S6S8</accession>
<reference evidence="2 3" key="1">
    <citation type="submission" date="2024-01" db="EMBL/GenBank/DDBJ databases">
        <title>Genome insights into Plantactinospora veratri sp. nov.</title>
        <authorList>
            <person name="Wang L."/>
        </authorList>
    </citation>
    <scope>NUCLEOTIDE SEQUENCE [LARGE SCALE GENOMIC DNA]</scope>
    <source>
        <strain evidence="2 3">NEAU-FHS4</strain>
    </source>
</reference>
<dbReference type="RefSeq" id="WP_331206024.1">
    <property type="nucleotide sequence ID" value="NZ_JAZGQL010000001.1"/>
</dbReference>
<sequence length="172" mass="18358">MNGARGFPMGILDALAGWIRDLPLIPVEIRGVVWFPLLAVAVIGGLLLLVRRVLPWLGRLVGRALGVLAVAVGAVLLLPDLLVSYLYRRTGGAPPGLAYGYGDLVAELAIGLTRVSGLAAPAFARAARTHAFFVIVLGALWLWTWNHGSCPGEQVPEGCVRPVVEWTRAFDS</sequence>
<gene>
    <name evidence="2" type="ORF">V1634_02280</name>
</gene>
<evidence type="ECO:0000313" key="3">
    <source>
        <dbReference type="Proteomes" id="UP001339911"/>
    </source>
</evidence>
<protein>
    <submittedName>
        <fullName evidence="2">Uncharacterized protein</fullName>
    </submittedName>
</protein>